<organism evidence="2 3">
    <name type="scientific">Photorhabdus khanii subsp. guanajuatensis</name>
    <dbReference type="NCBI Taxonomy" id="2100166"/>
    <lineage>
        <taxon>Bacteria</taxon>
        <taxon>Pseudomonadati</taxon>
        <taxon>Pseudomonadota</taxon>
        <taxon>Gammaproteobacteria</taxon>
        <taxon>Enterobacterales</taxon>
        <taxon>Morganellaceae</taxon>
        <taxon>Photorhabdus</taxon>
    </lineage>
</organism>
<dbReference type="Proteomes" id="UP000295598">
    <property type="component" value="Unassembled WGS sequence"/>
</dbReference>
<dbReference type="AlphaFoldDB" id="A0A4R4JHN6"/>
<feature type="transmembrane region" description="Helical" evidence="1">
    <location>
        <begin position="12"/>
        <end position="34"/>
    </location>
</feature>
<keyword evidence="1" id="KW-1133">Transmembrane helix</keyword>
<dbReference type="EMBL" id="PUJY01000025">
    <property type="protein sequence ID" value="TDB53588.1"/>
    <property type="molecule type" value="Genomic_DNA"/>
</dbReference>
<keyword evidence="1" id="KW-0472">Membrane</keyword>
<evidence type="ECO:0000256" key="1">
    <source>
        <dbReference type="SAM" id="Phobius"/>
    </source>
</evidence>
<sequence>MVKKMNDNVTLSYYNFFFVIIYYIMSIFVFIMLFKLRGYVRVHIQAVLFTIFLIAVDTVQYNIAVNGGVLMYIFPHYFSIYDYDSIFYGALFFLVIYSCLLPVSKSYLDASDAEEEKKKNKGNGEKNE</sequence>
<protein>
    <submittedName>
        <fullName evidence="2">Uncharacterized protein</fullName>
    </submittedName>
</protein>
<feature type="transmembrane region" description="Helical" evidence="1">
    <location>
        <begin position="86"/>
        <end position="108"/>
    </location>
</feature>
<evidence type="ECO:0000313" key="3">
    <source>
        <dbReference type="Proteomes" id="UP000295598"/>
    </source>
</evidence>
<feature type="transmembrane region" description="Helical" evidence="1">
    <location>
        <begin position="46"/>
        <end position="74"/>
    </location>
</feature>
<accession>A0A4R4JHN6</accession>
<comment type="caution">
    <text evidence="2">The sequence shown here is derived from an EMBL/GenBank/DDBJ whole genome shotgun (WGS) entry which is preliminary data.</text>
</comment>
<keyword evidence="1" id="KW-0812">Transmembrane</keyword>
<reference evidence="2 3" key="1">
    <citation type="journal article" date="2019" name="Int. J. Syst. Evol. Microbiol.">
        <title>Photorhabdus khanii subsp. guanajuatensis subsp. nov., isolated from Heterorhabditis atacamensis, and Photorhabdus luminescens subsp. mexicana subsp. nov., isolated from Heterorhabditis mexicana entomopathogenic nematodes.</title>
        <authorList>
            <person name="Machado R.A.R."/>
            <person name="Bruno P."/>
            <person name="Arce C.C.M."/>
            <person name="Liechti N."/>
            <person name="Kohler A."/>
            <person name="Bernal J."/>
            <person name="Bruggmann R."/>
            <person name="Turlings T.C.J."/>
        </authorList>
    </citation>
    <scope>NUCLEOTIDE SEQUENCE [LARGE SCALE GENOMIC DNA]</scope>
    <source>
        <strain evidence="2 3">MEX20-17</strain>
    </source>
</reference>
<gene>
    <name evidence="2" type="ORF">C5467_14770</name>
</gene>
<name>A0A4R4JHN6_9GAMM</name>
<evidence type="ECO:0000313" key="2">
    <source>
        <dbReference type="EMBL" id="TDB53588.1"/>
    </source>
</evidence>
<proteinExistence type="predicted"/>